<dbReference type="PANTHER" id="PTHR21505">
    <property type="entry name" value="MADF DOMAIN-CONTAINING PROTEIN-RELATED"/>
    <property type="match status" value="1"/>
</dbReference>
<proteinExistence type="predicted"/>
<dbReference type="Proteomes" id="UP001168990">
    <property type="component" value="Unassembled WGS sequence"/>
</dbReference>
<feature type="domain" description="MADF" evidence="2">
    <location>
        <begin position="112"/>
        <end position="205"/>
    </location>
</feature>
<feature type="region of interest" description="Disordered" evidence="1">
    <location>
        <begin position="335"/>
        <end position="356"/>
    </location>
</feature>
<reference evidence="3" key="2">
    <citation type="submission" date="2023-03" db="EMBL/GenBank/DDBJ databases">
        <authorList>
            <person name="Inwood S.N."/>
            <person name="Skelly J.G."/>
            <person name="Guhlin J."/>
            <person name="Harrop T.W.R."/>
            <person name="Goldson S.G."/>
            <person name="Dearden P.K."/>
        </authorList>
    </citation>
    <scope>NUCLEOTIDE SEQUENCE</scope>
    <source>
        <strain evidence="3">Irish</strain>
        <tissue evidence="3">Whole body</tissue>
    </source>
</reference>
<dbReference type="SMART" id="SM00595">
    <property type="entry name" value="MADF"/>
    <property type="match status" value="1"/>
</dbReference>
<dbReference type="Pfam" id="PF10545">
    <property type="entry name" value="MADF_DNA_bdg"/>
    <property type="match status" value="1"/>
</dbReference>
<gene>
    <name evidence="3" type="ORF">PV328_008339</name>
</gene>
<evidence type="ECO:0000313" key="3">
    <source>
        <dbReference type="EMBL" id="KAK0170501.1"/>
    </source>
</evidence>
<feature type="compositionally biased region" description="Basic and acidic residues" evidence="1">
    <location>
        <begin position="14"/>
        <end position="25"/>
    </location>
</feature>
<evidence type="ECO:0000259" key="2">
    <source>
        <dbReference type="PROSITE" id="PS51029"/>
    </source>
</evidence>
<dbReference type="AlphaFoldDB" id="A0AA39KR47"/>
<organism evidence="3 4">
    <name type="scientific">Microctonus aethiopoides</name>
    <dbReference type="NCBI Taxonomy" id="144406"/>
    <lineage>
        <taxon>Eukaryota</taxon>
        <taxon>Metazoa</taxon>
        <taxon>Ecdysozoa</taxon>
        <taxon>Arthropoda</taxon>
        <taxon>Hexapoda</taxon>
        <taxon>Insecta</taxon>
        <taxon>Pterygota</taxon>
        <taxon>Neoptera</taxon>
        <taxon>Endopterygota</taxon>
        <taxon>Hymenoptera</taxon>
        <taxon>Apocrita</taxon>
        <taxon>Ichneumonoidea</taxon>
        <taxon>Braconidae</taxon>
        <taxon>Euphorinae</taxon>
        <taxon>Microctonus</taxon>
    </lineage>
</organism>
<feature type="compositionally biased region" description="Gly residues" evidence="1">
    <location>
        <begin position="26"/>
        <end position="39"/>
    </location>
</feature>
<dbReference type="InterPro" id="IPR006578">
    <property type="entry name" value="MADF-dom"/>
</dbReference>
<feature type="region of interest" description="Disordered" evidence="1">
    <location>
        <begin position="13"/>
        <end position="39"/>
    </location>
</feature>
<accession>A0AA39KR47</accession>
<keyword evidence="4" id="KW-1185">Reference proteome</keyword>
<dbReference type="PROSITE" id="PS51029">
    <property type="entry name" value="MADF"/>
    <property type="match status" value="1"/>
</dbReference>
<dbReference type="EMBL" id="JAQQBS010000003">
    <property type="protein sequence ID" value="KAK0170501.1"/>
    <property type="molecule type" value="Genomic_DNA"/>
</dbReference>
<dbReference type="PANTHER" id="PTHR21505:SF12">
    <property type="entry name" value="MADF DOMAIN-CONTAINING PROTEIN-RELATED"/>
    <property type="match status" value="1"/>
</dbReference>
<name>A0AA39KR47_9HYME</name>
<evidence type="ECO:0000256" key="1">
    <source>
        <dbReference type="SAM" id="MobiDB-lite"/>
    </source>
</evidence>
<evidence type="ECO:0000313" key="4">
    <source>
        <dbReference type="Proteomes" id="UP001168990"/>
    </source>
</evidence>
<sequence length="409" mass="45474">MIIRSIIIYTIEIDPPRSPDPEKDGSGSGGSGSSGSGGSGGSVVVVVVGSWSLVVGSGSSVKRQFHIAVDCRHSDCLGGVASLLAIYFRHTSQNKMAKSVKRIALSEDKIHQLIESYRENECLWQVKSPHYKNYIKKKAAIADIAEKMGITKEITKKKIASLRSTYLLEKKKIADSKSTGSGTDTVCISTIPWFNQMEFLDDVIIARRTISNLDTSITQDEKKEQWQEDTRHSIEIQQNTEIADPSPSPDIMPYFLTPQKSSNMKKRKNDNKSSDQVVDMALKKLCKMTDPDICDNFGSLLASQSKAMPPEDSLELQAEISALVHKRLLIRCKRKSAPPSAGNNRPSTSSSYYSSEDTRLSYEDSRISYEPNTPVYQDLDSVQNELISKDVNDYETDDNIKTRAFRGLL</sequence>
<protein>
    <recommendedName>
        <fullName evidence="2">MADF domain-containing protein</fullName>
    </recommendedName>
</protein>
<reference evidence="3" key="1">
    <citation type="journal article" date="2023" name="bioRxiv">
        <title>Scaffold-level genome assemblies of two parasitoid biocontrol wasps reveal the parthenogenesis mechanism and an associated novel virus.</title>
        <authorList>
            <person name="Inwood S."/>
            <person name="Skelly J."/>
            <person name="Guhlin J."/>
            <person name="Harrop T."/>
            <person name="Goldson S."/>
            <person name="Dearden P."/>
        </authorList>
    </citation>
    <scope>NUCLEOTIDE SEQUENCE</scope>
    <source>
        <strain evidence="3">Irish</strain>
        <tissue evidence="3">Whole body</tissue>
    </source>
</reference>
<comment type="caution">
    <text evidence="3">The sequence shown here is derived from an EMBL/GenBank/DDBJ whole genome shotgun (WGS) entry which is preliminary data.</text>
</comment>